<dbReference type="InterPro" id="IPR050266">
    <property type="entry name" value="AB_hydrolase_sf"/>
</dbReference>
<evidence type="ECO:0000313" key="3">
    <source>
        <dbReference type="EMBL" id="MCR2835020.1"/>
    </source>
</evidence>
<accession>A0ABT1XWE3</accession>
<dbReference type="InterPro" id="IPR029058">
    <property type="entry name" value="AB_hydrolase_fold"/>
</dbReference>
<gene>
    <name evidence="3" type="ORF">NSO95_13810</name>
</gene>
<dbReference type="Gene3D" id="3.40.50.1820">
    <property type="entry name" value="alpha/beta hydrolase"/>
    <property type="match status" value="1"/>
</dbReference>
<keyword evidence="4" id="KW-1185">Reference proteome</keyword>
<name>A0ABT1XWE3_9SPHN</name>
<evidence type="ECO:0000313" key="4">
    <source>
        <dbReference type="Proteomes" id="UP001206067"/>
    </source>
</evidence>
<sequence length="325" mass="35456">MKRLLKIVGVLAAVLVVAFFVLRTPDTDPVEMRAKYGAAPSQFVELPNGAKVHLRDEGPRDAPAIILLHGSNSDLHTWQPWVDGLKADYRVIRFDQPGHGLTGAIPGGDYSIPTYVETIDEVADALGLERFILGGNSMGGGHTLHYALAHPERVQAMILVDASGPPRMQSADKDEGGNIGFTIAPTPVLNQLMKHITPRSVVEQSLSQSVSNQAIVTSQAVDRYWELLRYPGNREATIFRFSQDYEPLTEAQLSGLAMPALILWGEEDRLIPLSAGQWLNEKLPDAEFHALKGIGHLPMEEAPEDSLAALRGWLVEGGFTKTTGN</sequence>
<dbReference type="GO" id="GO:0016787">
    <property type="term" value="F:hydrolase activity"/>
    <property type="evidence" value="ECO:0007669"/>
    <property type="project" value="UniProtKB-KW"/>
</dbReference>
<evidence type="ECO:0000256" key="1">
    <source>
        <dbReference type="ARBA" id="ARBA00022801"/>
    </source>
</evidence>
<keyword evidence="1 3" id="KW-0378">Hydrolase</keyword>
<dbReference type="PANTHER" id="PTHR43798">
    <property type="entry name" value="MONOACYLGLYCEROL LIPASE"/>
    <property type="match status" value="1"/>
</dbReference>
<dbReference type="Pfam" id="PF00561">
    <property type="entry name" value="Abhydrolase_1"/>
    <property type="match status" value="1"/>
</dbReference>
<dbReference type="PANTHER" id="PTHR43798:SF31">
    <property type="entry name" value="AB HYDROLASE SUPERFAMILY PROTEIN YCLE"/>
    <property type="match status" value="1"/>
</dbReference>
<dbReference type="SUPFAM" id="SSF53474">
    <property type="entry name" value="alpha/beta-Hydrolases"/>
    <property type="match status" value="1"/>
</dbReference>
<comment type="caution">
    <text evidence="3">The sequence shown here is derived from an EMBL/GenBank/DDBJ whole genome shotgun (WGS) entry which is preliminary data.</text>
</comment>
<dbReference type="InterPro" id="IPR000073">
    <property type="entry name" value="AB_hydrolase_1"/>
</dbReference>
<proteinExistence type="predicted"/>
<dbReference type="EMBL" id="JANKHH010000007">
    <property type="protein sequence ID" value="MCR2835020.1"/>
    <property type="molecule type" value="Genomic_DNA"/>
</dbReference>
<protein>
    <submittedName>
        <fullName evidence="3">Alpha/beta hydrolase</fullName>
    </submittedName>
</protein>
<dbReference type="Proteomes" id="UP001206067">
    <property type="component" value="Unassembled WGS sequence"/>
</dbReference>
<evidence type="ECO:0000259" key="2">
    <source>
        <dbReference type="Pfam" id="PF00561"/>
    </source>
</evidence>
<dbReference type="PRINTS" id="PR00111">
    <property type="entry name" value="ABHYDROLASE"/>
</dbReference>
<feature type="domain" description="AB hydrolase-1" evidence="2">
    <location>
        <begin position="63"/>
        <end position="303"/>
    </location>
</feature>
<dbReference type="RefSeq" id="WP_257596890.1">
    <property type="nucleotide sequence ID" value="NZ_JANKHH010000007.1"/>
</dbReference>
<organism evidence="3 4">
    <name type="scientific">Parerythrobacter lacustris</name>
    <dbReference type="NCBI Taxonomy" id="2969984"/>
    <lineage>
        <taxon>Bacteria</taxon>
        <taxon>Pseudomonadati</taxon>
        <taxon>Pseudomonadota</taxon>
        <taxon>Alphaproteobacteria</taxon>
        <taxon>Sphingomonadales</taxon>
        <taxon>Erythrobacteraceae</taxon>
        <taxon>Parerythrobacter</taxon>
    </lineage>
</organism>
<reference evidence="3 4" key="1">
    <citation type="submission" date="2022-08" db="EMBL/GenBank/DDBJ databases">
        <title>Polyphasic taxonomy analysis of Qipengyuania sp.RS5-5.</title>
        <authorList>
            <person name="Xamxidin M."/>
            <person name="Wu M."/>
        </authorList>
    </citation>
    <scope>NUCLEOTIDE SEQUENCE [LARGE SCALE GENOMIC DNA]</scope>
    <source>
        <strain evidence="3 4">RS5-5</strain>
    </source>
</reference>